<gene>
    <name evidence="2" type="ORF">P8X34_10475</name>
</gene>
<feature type="transmembrane region" description="Helical" evidence="1">
    <location>
        <begin position="16"/>
        <end position="35"/>
    </location>
</feature>
<feature type="transmembrane region" description="Helical" evidence="1">
    <location>
        <begin position="94"/>
        <end position="115"/>
    </location>
</feature>
<dbReference type="EMBL" id="JARRIG010000007">
    <property type="protein sequence ID" value="MFA4805149.1"/>
    <property type="molecule type" value="Genomic_DNA"/>
</dbReference>
<comment type="caution">
    <text evidence="2">The sequence shown here is derived from an EMBL/GenBank/DDBJ whole genome shotgun (WGS) entry which is preliminary data.</text>
</comment>
<evidence type="ECO:0000313" key="2">
    <source>
        <dbReference type="EMBL" id="MFA4805149.1"/>
    </source>
</evidence>
<feature type="transmembrane region" description="Helical" evidence="1">
    <location>
        <begin position="168"/>
        <end position="188"/>
    </location>
</feature>
<feature type="transmembrane region" description="Helical" evidence="1">
    <location>
        <begin position="42"/>
        <end position="59"/>
    </location>
</feature>
<evidence type="ECO:0000313" key="3">
    <source>
        <dbReference type="Proteomes" id="UP001571980"/>
    </source>
</evidence>
<proteinExistence type="predicted"/>
<keyword evidence="3" id="KW-1185">Reference proteome</keyword>
<organism evidence="2 3">
    <name type="scientific">Pyrococcus kukulkanii</name>
    <dbReference type="NCBI Taxonomy" id="1609559"/>
    <lineage>
        <taxon>Archaea</taxon>
        <taxon>Methanobacteriati</taxon>
        <taxon>Methanobacteriota</taxon>
        <taxon>Thermococci</taxon>
        <taxon>Thermococcales</taxon>
        <taxon>Thermococcaceae</taxon>
        <taxon>Pyrococcus</taxon>
    </lineage>
</organism>
<sequence>MVLSVFLYPGRAKSSWVILVVLGEVLIKLLGLKVIHECYYDNTYATVTLAVMLLIYFLYTVLDIARMQVGLGLLFLPFIYFAMRFRDPSPNWLVIHYFPMGVAIVLYHLVVHHLVRRDRPMGAGDYMFHLGLGLFIPPGMHLVVYVMAQAISGYILERLKRVGKPPEFPYAVPLYIALIVNLAVAYIVPVEVPYYTPWFFVSGTLCQYAITHGGIPT</sequence>
<feature type="transmembrane region" description="Helical" evidence="1">
    <location>
        <begin position="65"/>
        <end position="82"/>
    </location>
</feature>
<keyword evidence="1" id="KW-0812">Transmembrane</keyword>
<feature type="transmembrane region" description="Helical" evidence="1">
    <location>
        <begin position="135"/>
        <end position="156"/>
    </location>
</feature>
<protein>
    <submittedName>
        <fullName evidence="2">Uncharacterized protein</fullName>
    </submittedName>
</protein>
<keyword evidence="1" id="KW-0472">Membrane</keyword>
<accession>A0ABV4T947</accession>
<name>A0ABV4T947_9EURY</name>
<keyword evidence="1" id="KW-1133">Transmembrane helix</keyword>
<dbReference type="RefSeq" id="WP_372824525.1">
    <property type="nucleotide sequence ID" value="NZ_JARRIG010000007.1"/>
</dbReference>
<reference evidence="2 3" key="1">
    <citation type="submission" date="2023-03" db="EMBL/GenBank/DDBJ databases">
        <title>Speciation in Pyrococcus: adaptation to high temperature as a mechanism.</title>
        <authorList>
            <person name="Gu J."/>
        </authorList>
    </citation>
    <scope>NUCLEOTIDE SEQUENCE [LARGE SCALE GENOMIC DNA]</scope>
    <source>
        <strain evidence="2 3">LMOA34</strain>
    </source>
</reference>
<dbReference type="Proteomes" id="UP001571980">
    <property type="component" value="Unassembled WGS sequence"/>
</dbReference>
<evidence type="ECO:0000256" key="1">
    <source>
        <dbReference type="SAM" id="Phobius"/>
    </source>
</evidence>